<reference evidence="2 3" key="1">
    <citation type="submission" date="2020-08" db="EMBL/GenBank/DDBJ databases">
        <title>Functional genomics of gut bacteria from endangered species of beetles.</title>
        <authorList>
            <person name="Carlos-Shanley C."/>
        </authorList>
    </citation>
    <scope>NUCLEOTIDE SEQUENCE [LARGE SCALE GENOMIC DNA]</scope>
    <source>
        <strain evidence="2 3">S00202</strain>
    </source>
</reference>
<feature type="signal peptide" evidence="1">
    <location>
        <begin position="1"/>
        <end position="22"/>
    </location>
</feature>
<keyword evidence="3" id="KW-1185">Reference proteome</keyword>
<comment type="caution">
    <text evidence="2">The sequence shown here is derived from an EMBL/GenBank/DDBJ whole genome shotgun (WGS) entry which is preliminary data.</text>
</comment>
<evidence type="ECO:0000313" key="2">
    <source>
        <dbReference type="EMBL" id="MBB6340817.1"/>
    </source>
</evidence>
<protein>
    <recommendedName>
        <fullName evidence="4">DUF4124 domain-containing protein</fullName>
    </recommendedName>
</protein>
<sequence>MTRLSALPLLLLLSAVPSLAGAAELYRYVNDRGVTVLDRLGVPPQFISKGYEVLNEQGRVVKVVPPAPSEAERQRLAEEKEKADSDAQLLRLYSTPDDVERARARKLEEIDGQTSVAKANQQSLRTQQAAFQAQAADIERAGRQVPEHLLVQIDNLRAEQANLDKEIQRYAEMRKQIDASFQADKQRMKYLLERQQ</sequence>
<evidence type="ECO:0000256" key="1">
    <source>
        <dbReference type="SAM" id="SignalP"/>
    </source>
</evidence>
<dbReference type="EMBL" id="JACHLL010000001">
    <property type="protein sequence ID" value="MBB6340817.1"/>
    <property type="molecule type" value="Genomic_DNA"/>
</dbReference>
<evidence type="ECO:0000313" key="3">
    <source>
        <dbReference type="Proteomes" id="UP000557193"/>
    </source>
</evidence>
<feature type="chain" id="PRO_5031081209" description="DUF4124 domain-containing protein" evidence="1">
    <location>
        <begin position="23"/>
        <end position="196"/>
    </location>
</feature>
<keyword evidence="1" id="KW-0732">Signal</keyword>
<organism evidence="2 3">
    <name type="scientific">Pseudomonas fluvialis</name>
    <dbReference type="NCBI Taxonomy" id="1793966"/>
    <lineage>
        <taxon>Bacteria</taxon>
        <taxon>Pseudomonadati</taxon>
        <taxon>Pseudomonadota</taxon>
        <taxon>Gammaproteobacteria</taxon>
        <taxon>Pseudomonadales</taxon>
        <taxon>Pseudomonadaceae</taxon>
        <taxon>Pseudomonas</taxon>
    </lineage>
</organism>
<evidence type="ECO:0008006" key="4">
    <source>
        <dbReference type="Google" id="ProtNLM"/>
    </source>
</evidence>
<dbReference type="RefSeq" id="WP_184681055.1">
    <property type="nucleotide sequence ID" value="NZ_JACHLL010000001.1"/>
</dbReference>
<dbReference type="AlphaFoldDB" id="A0A7X0ER03"/>
<accession>A0A7X0ER03</accession>
<dbReference type="Proteomes" id="UP000557193">
    <property type="component" value="Unassembled WGS sequence"/>
</dbReference>
<gene>
    <name evidence="2" type="ORF">HNP49_000967</name>
</gene>
<name>A0A7X0ER03_9PSED</name>
<proteinExistence type="predicted"/>